<reference evidence="2" key="1">
    <citation type="journal article" date="2016" name="Proc. Natl. Acad. Sci. U.S.A.">
        <title>Comparative genomics of biotechnologically important yeasts.</title>
        <authorList>
            <person name="Riley R."/>
            <person name="Haridas S."/>
            <person name="Wolfe K.H."/>
            <person name="Lopes M.R."/>
            <person name="Hittinger C.T."/>
            <person name="Goeker M."/>
            <person name="Salamov A.A."/>
            <person name="Wisecaver J.H."/>
            <person name="Long T.M."/>
            <person name="Calvey C.H."/>
            <person name="Aerts A.L."/>
            <person name="Barry K.W."/>
            <person name="Choi C."/>
            <person name="Clum A."/>
            <person name="Coughlan A.Y."/>
            <person name="Deshpande S."/>
            <person name="Douglass A.P."/>
            <person name="Hanson S.J."/>
            <person name="Klenk H.-P."/>
            <person name="LaButti K.M."/>
            <person name="Lapidus A."/>
            <person name="Lindquist E.A."/>
            <person name="Lipzen A.M."/>
            <person name="Meier-Kolthoff J.P."/>
            <person name="Ohm R.A."/>
            <person name="Otillar R.P."/>
            <person name="Pangilinan J.L."/>
            <person name="Peng Y."/>
            <person name="Rokas A."/>
            <person name="Rosa C.A."/>
            <person name="Scheuner C."/>
            <person name="Sibirny A.A."/>
            <person name="Slot J.C."/>
            <person name="Stielow J.B."/>
            <person name="Sun H."/>
            <person name="Kurtzman C.P."/>
            <person name="Blackwell M."/>
            <person name="Grigoriev I.V."/>
            <person name="Jeffries T.W."/>
        </authorList>
    </citation>
    <scope>NUCLEOTIDE SEQUENCE [LARGE SCALE GENOMIC DNA]</scope>
    <source>
        <strain evidence="2">NRRL Y-1626</strain>
    </source>
</reference>
<dbReference type="Proteomes" id="UP000092321">
    <property type="component" value="Unassembled WGS sequence"/>
</dbReference>
<sequence>MSDLNKLFRATKLRQIKIARVNPEDHSFNSINAFAIPLRQNPQKPDFQVVSTYESLGKDYEEYGLKASLPTKKNIRKDVIFSDLTNRYKAVPYEKENQSTLNKKKLTGFNLPVNHISSGNEKGNPLIHGLEKNYYSLQRINEENPDFLKIIKSASFQKEFKNYVEEKSPEKYQLKKFNLDNFKWELEEFLNERYISDFDKIPSGPIGTGGLLYNLSGRVTNSPNGLVYKNVIPARPMAYNKSLALGFVADNVISSSSTSTPRSTHRNVLQCRPEIVEGITVNSINKTVGLKTSVASFFNIRKRSTQRYNRDSSSFNNDSKNGTDALNEQTSAEDAAKAKENIKSQILNSIL</sequence>
<evidence type="ECO:0000313" key="2">
    <source>
        <dbReference type="Proteomes" id="UP000092321"/>
    </source>
</evidence>
<dbReference type="OrthoDB" id="2735536at2759"/>
<keyword evidence="2" id="KW-1185">Reference proteome</keyword>
<accession>A0A1B7THD6</accession>
<protein>
    <submittedName>
        <fullName evidence="1">Uncharacterized protein</fullName>
    </submittedName>
</protein>
<evidence type="ECO:0000313" key="1">
    <source>
        <dbReference type="EMBL" id="OBA28143.1"/>
    </source>
</evidence>
<proteinExistence type="predicted"/>
<dbReference type="EMBL" id="LXPE01000005">
    <property type="protein sequence ID" value="OBA28143.1"/>
    <property type="molecule type" value="Genomic_DNA"/>
</dbReference>
<name>A0A1B7THD6_9ASCO</name>
<dbReference type="InterPro" id="IPR016712">
    <property type="entry name" value="Rbsml_bS1m-like"/>
</dbReference>
<organism evidence="1 2">
    <name type="scientific">Hanseniaspora valbyensis NRRL Y-1626</name>
    <dbReference type="NCBI Taxonomy" id="766949"/>
    <lineage>
        <taxon>Eukaryota</taxon>
        <taxon>Fungi</taxon>
        <taxon>Dikarya</taxon>
        <taxon>Ascomycota</taxon>
        <taxon>Saccharomycotina</taxon>
        <taxon>Saccharomycetes</taxon>
        <taxon>Saccharomycodales</taxon>
        <taxon>Saccharomycodaceae</taxon>
        <taxon>Hanseniaspora</taxon>
    </lineage>
</organism>
<dbReference type="Pfam" id="PF11709">
    <property type="entry name" value="Mit_ribos_Mrp51"/>
    <property type="match status" value="1"/>
</dbReference>
<gene>
    <name evidence="1" type="ORF">HANVADRAFT_51852</name>
</gene>
<comment type="caution">
    <text evidence="1">The sequence shown here is derived from an EMBL/GenBank/DDBJ whole genome shotgun (WGS) entry which is preliminary data.</text>
</comment>
<dbReference type="AlphaFoldDB" id="A0A1B7THD6"/>